<evidence type="ECO:0000259" key="4">
    <source>
        <dbReference type="SMART" id="SM00861"/>
    </source>
</evidence>
<gene>
    <name evidence="5" type="ORF">S01H1_73460</name>
</gene>
<comment type="cofactor">
    <cofactor evidence="1">
        <name>thiamine diphosphate</name>
        <dbReference type="ChEBI" id="CHEBI:58937"/>
    </cofactor>
</comment>
<dbReference type="PANTHER" id="PTHR43257:SF2">
    <property type="entry name" value="PYRUVATE DEHYDROGENASE E1 COMPONENT SUBUNIT BETA"/>
    <property type="match status" value="1"/>
</dbReference>
<sequence length="222" mass="24272">MVGMRPVAEIMYIDFSPIAMEQIFNQVAKLRYMTGGMIKVPLVIRTQSGGGVAAAAHHSQCWEALYAHIPGLKVVMPSTPYDAKGLLKSSIREDNPVIFIEGKRLYGQTGIVPEEEYLVPLGEAEVRRQGDDITIVTMSRMVNRVLKVAEALEKEGISVEVIDPRTLKPLDEDTILSSVKKTGRLMVVHEACKTGGFGAEIAAIVSEKAFDHLDAPIKRVAA</sequence>
<evidence type="ECO:0000256" key="3">
    <source>
        <dbReference type="ARBA" id="ARBA00023052"/>
    </source>
</evidence>
<dbReference type="AlphaFoldDB" id="X0WEV4"/>
<evidence type="ECO:0000256" key="2">
    <source>
        <dbReference type="ARBA" id="ARBA00023002"/>
    </source>
</evidence>
<dbReference type="SUPFAM" id="SSF52518">
    <property type="entry name" value="Thiamin diphosphate-binding fold (THDP-binding)"/>
    <property type="match status" value="1"/>
</dbReference>
<dbReference type="InterPro" id="IPR033248">
    <property type="entry name" value="Transketolase_C"/>
</dbReference>
<dbReference type="InterPro" id="IPR005475">
    <property type="entry name" value="Transketolase-like_Pyr-bd"/>
</dbReference>
<dbReference type="Gene3D" id="3.40.50.970">
    <property type="match status" value="1"/>
</dbReference>
<dbReference type="InterPro" id="IPR009014">
    <property type="entry name" value="Transketo_C/PFOR_II"/>
</dbReference>
<reference evidence="5" key="1">
    <citation type="journal article" date="2014" name="Front. Microbiol.">
        <title>High frequency of phylogenetically diverse reductive dehalogenase-homologous genes in deep subseafloor sedimentary metagenomes.</title>
        <authorList>
            <person name="Kawai M."/>
            <person name="Futagami T."/>
            <person name="Toyoda A."/>
            <person name="Takaki Y."/>
            <person name="Nishi S."/>
            <person name="Hori S."/>
            <person name="Arai W."/>
            <person name="Tsubouchi T."/>
            <person name="Morono Y."/>
            <person name="Uchiyama I."/>
            <person name="Ito T."/>
            <person name="Fujiyama A."/>
            <person name="Inagaki F."/>
            <person name="Takami H."/>
        </authorList>
    </citation>
    <scope>NUCLEOTIDE SEQUENCE</scope>
    <source>
        <strain evidence="5">Expedition CK06-06</strain>
    </source>
</reference>
<evidence type="ECO:0000313" key="5">
    <source>
        <dbReference type="EMBL" id="GAG29479.1"/>
    </source>
</evidence>
<dbReference type="SUPFAM" id="SSF52922">
    <property type="entry name" value="TK C-terminal domain-like"/>
    <property type="match status" value="1"/>
</dbReference>
<feature type="non-terminal residue" evidence="5">
    <location>
        <position position="222"/>
    </location>
</feature>
<dbReference type="SMART" id="SM00861">
    <property type="entry name" value="Transket_pyr"/>
    <property type="match status" value="1"/>
</dbReference>
<organism evidence="5">
    <name type="scientific">marine sediment metagenome</name>
    <dbReference type="NCBI Taxonomy" id="412755"/>
    <lineage>
        <taxon>unclassified sequences</taxon>
        <taxon>metagenomes</taxon>
        <taxon>ecological metagenomes</taxon>
    </lineage>
</organism>
<comment type="caution">
    <text evidence="5">The sequence shown here is derived from an EMBL/GenBank/DDBJ whole genome shotgun (WGS) entry which is preliminary data.</text>
</comment>
<keyword evidence="2" id="KW-0560">Oxidoreductase</keyword>
<feature type="domain" description="Transketolase-like pyrimidine-binding" evidence="4">
    <location>
        <begin position="1"/>
        <end position="108"/>
    </location>
</feature>
<protein>
    <recommendedName>
        <fullName evidence="4">Transketolase-like pyrimidine-binding domain-containing protein</fullName>
    </recommendedName>
</protein>
<dbReference type="InterPro" id="IPR029061">
    <property type="entry name" value="THDP-binding"/>
</dbReference>
<name>X0WEV4_9ZZZZ</name>
<dbReference type="Pfam" id="PF02780">
    <property type="entry name" value="Transketolase_C"/>
    <property type="match status" value="1"/>
</dbReference>
<dbReference type="EMBL" id="BARS01049085">
    <property type="protein sequence ID" value="GAG29479.1"/>
    <property type="molecule type" value="Genomic_DNA"/>
</dbReference>
<accession>X0WEV4</accession>
<evidence type="ECO:0000256" key="1">
    <source>
        <dbReference type="ARBA" id="ARBA00001964"/>
    </source>
</evidence>
<keyword evidence="3" id="KW-0786">Thiamine pyrophosphate</keyword>
<dbReference type="Pfam" id="PF02779">
    <property type="entry name" value="Transket_pyr"/>
    <property type="match status" value="1"/>
</dbReference>
<dbReference type="FunFam" id="3.40.50.920:FF:000001">
    <property type="entry name" value="Pyruvate dehydrogenase E1 beta subunit"/>
    <property type="match status" value="1"/>
</dbReference>
<dbReference type="Gene3D" id="3.40.50.920">
    <property type="match status" value="1"/>
</dbReference>
<dbReference type="GO" id="GO:0016491">
    <property type="term" value="F:oxidoreductase activity"/>
    <property type="evidence" value="ECO:0007669"/>
    <property type="project" value="UniProtKB-KW"/>
</dbReference>
<proteinExistence type="predicted"/>
<dbReference type="PANTHER" id="PTHR43257">
    <property type="entry name" value="PYRUVATE DEHYDROGENASE E1 COMPONENT BETA SUBUNIT"/>
    <property type="match status" value="1"/>
</dbReference>